<evidence type="ECO:0000256" key="1">
    <source>
        <dbReference type="SAM" id="MobiDB-lite"/>
    </source>
</evidence>
<dbReference type="InParanoid" id="E4ZPK5"/>
<evidence type="ECO:0000313" key="2">
    <source>
        <dbReference type="EMBL" id="CBX93230.1"/>
    </source>
</evidence>
<organism evidence="3">
    <name type="scientific">Leptosphaeria maculans (strain JN3 / isolate v23.1.3 / race Av1-4-5-6-7-8)</name>
    <name type="common">Blackleg fungus</name>
    <name type="synonym">Phoma lingam</name>
    <dbReference type="NCBI Taxonomy" id="985895"/>
    <lineage>
        <taxon>Eukaryota</taxon>
        <taxon>Fungi</taxon>
        <taxon>Dikarya</taxon>
        <taxon>Ascomycota</taxon>
        <taxon>Pezizomycotina</taxon>
        <taxon>Dothideomycetes</taxon>
        <taxon>Pleosporomycetidae</taxon>
        <taxon>Pleosporales</taxon>
        <taxon>Pleosporineae</taxon>
        <taxon>Leptosphaeriaceae</taxon>
        <taxon>Plenodomus</taxon>
        <taxon>Plenodomus lingam/Leptosphaeria maculans species complex</taxon>
    </lineage>
</organism>
<dbReference type="VEuPathDB" id="FungiDB:LEMA_P041310.1"/>
<accession>E4ZPK5</accession>
<reference evidence="3" key="1">
    <citation type="journal article" date="2011" name="Nat. Commun.">
        <title>Effector diversification within compartments of the Leptosphaeria maculans genome affected by Repeat-Induced Point mutations.</title>
        <authorList>
            <person name="Rouxel T."/>
            <person name="Grandaubert J."/>
            <person name="Hane J.K."/>
            <person name="Hoede C."/>
            <person name="van de Wouw A.P."/>
            <person name="Couloux A."/>
            <person name="Dominguez V."/>
            <person name="Anthouard V."/>
            <person name="Bally P."/>
            <person name="Bourras S."/>
            <person name="Cozijnsen A.J."/>
            <person name="Ciuffetti L.M."/>
            <person name="Degrave A."/>
            <person name="Dilmaghani A."/>
            <person name="Duret L."/>
            <person name="Fudal I."/>
            <person name="Goodwin S.B."/>
            <person name="Gout L."/>
            <person name="Glaser N."/>
            <person name="Linglin J."/>
            <person name="Kema G.H.J."/>
            <person name="Lapalu N."/>
            <person name="Lawrence C.B."/>
            <person name="May K."/>
            <person name="Meyer M."/>
            <person name="Ollivier B."/>
            <person name="Poulain J."/>
            <person name="Schoch C.L."/>
            <person name="Simon A."/>
            <person name="Spatafora J.W."/>
            <person name="Stachowiak A."/>
            <person name="Turgeon B.G."/>
            <person name="Tyler B.M."/>
            <person name="Vincent D."/>
            <person name="Weissenbach J."/>
            <person name="Amselem J."/>
            <person name="Quesneville H."/>
            <person name="Oliver R.P."/>
            <person name="Wincker P."/>
            <person name="Balesdent M.-H."/>
            <person name="Howlett B.J."/>
        </authorList>
    </citation>
    <scope>NUCLEOTIDE SEQUENCE [LARGE SCALE GENOMIC DNA]</scope>
    <source>
        <strain evidence="3">JN3 / isolate v23.1.3 / race Av1-4-5-6-7-8</strain>
    </source>
</reference>
<feature type="region of interest" description="Disordered" evidence="1">
    <location>
        <begin position="1"/>
        <end position="36"/>
    </location>
</feature>
<dbReference type="Proteomes" id="UP000002668">
    <property type="component" value="Genome"/>
</dbReference>
<dbReference type="AlphaFoldDB" id="E4ZPK5"/>
<proteinExistence type="predicted"/>
<protein>
    <submittedName>
        <fullName evidence="2">Predicted protein</fullName>
    </submittedName>
</protein>
<feature type="compositionally biased region" description="Polar residues" evidence="1">
    <location>
        <begin position="1"/>
        <end position="10"/>
    </location>
</feature>
<keyword evidence="3" id="KW-1185">Reference proteome</keyword>
<dbReference type="HOGENOM" id="CLU_2184446_0_0_1"/>
<name>E4ZPK5_LEPMJ</name>
<evidence type="ECO:0000313" key="3">
    <source>
        <dbReference type="Proteomes" id="UP000002668"/>
    </source>
</evidence>
<dbReference type="EMBL" id="FP929105">
    <property type="protein sequence ID" value="CBX93230.1"/>
    <property type="molecule type" value="Genomic_DNA"/>
</dbReference>
<gene>
    <name evidence="2" type="ORF">LEMA_P041310.1</name>
</gene>
<sequence>MLAAINPTQHLESRRRPVNPSLQRDEHGGLRHFGNRRLGSSARARFRVLRTYAKEGQEGKSFNSHRLCFFAVQNSPRPRTGFKWPRAVRRATFPFCALCSRPQDNGEMG</sequence>